<dbReference type="GO" id="GO:0005634">
    <property type="term" value="C:nucleus"/>
    <property type="evidence" value="ECO:0007669"/>
    <property type="project" value="UniProtKB-SubCell"/>
</dbReference>
<keyword evidence="8" id="KW-0804">Transcription</keyword>
<dbReference type="Proteomes" id="UP001152523">
    <property type="component" value="Unassembled WGS sequence"/>
</dbReference>
<comment type="subcellular location">
    <subcellularLocation>
        <location evidence="1">Nucleus</location>
    </subcellularLocation>
</comment>
<evidence type="ECO:0000256" key="7">
    <source>
        <dbReference type="ARBA" id="ARBA00023125"/>
    </source>
</evidence>
<dbReference type="GO" id="GO:0003677">
    <property type="term" value="F:DNA binding"/>
    <property type="evidence" value="ECO:0007669"/>
    <property type="project" value="UniProtKB-KW"/>
</dbReference>
<evidence type="ECO:0000256" key="5">
    <source>
        <dbReference type="ARBA" id="ARBA00022833"/>
    </source>
</evidence>
<dbReference type="SUPFAM" id="SSF57667">
    <property type="entry name" value="beta-beta-alpha zinc fingers"/>
    <property type="match status" value="1"/>
</dbReference>
<evidence type="ECO:0000256" key="1">
    <source>
        <dbReference type="ARBA" id="ARBA00004123"/>
    </source>
</evidence>
<keyword evidence="6" id="KW-0805">Transcription regulation</keyword>
<dbReference type="InterPro" id="IPR052035">
    <property type="entry name" value="ZnF_BED_domain_contain"/>
</dbReference>
<dbReference type="GO" id="GO:0008270">
    <property type="term" value="F:zinc ion binding"/>
    <property type="evidence" value="ECO:0007669"/>
    <property type="project" value="UniProtKB-KW"/>
</dbReference>
<proteinExistence type="predicted"/>
<keyword evidence="4 10" id="KW-0863">Zinc-finger</keyword>
<evidence type="ECO:0000256" key="10">
    <source>
        <dbReference type="PROSITE-ProRule" id="PRU00027"/>
    </source>
</evidence>
<comment type="subunit">
    <text evidence="2">Homodimer.</text>
</comment>
<feature type="region of interest" description="Disordered" evidence="11">
    <location>
        <begin position="1"/>
        <end position="37"/>
    </location>
</feature>
<keyword evidence="7" id="KW-0238">DNA-binding</keyword>
<evidence type="ECO:0000256" key="4">
    <source>
        <dbReference type="ARBA" id="ARBA00022771"/>
    </source>
</evidence>
<evidence type="ECO:0000256" key="3">
    <source>
        <dbReference type="ARBA" id="ARBA00022723"/>
    </source>
</evidence>
<accession>A0AAV0DXS2</accession>
<feature type="domain" description="BED-type" evidence="12">
    <location>
        <begin position="64"/>
        <end position="119"/>
    </location>
</feature>
<dbReference type="InterPro" id="IPR012337">
    <property type="entry name" value="RNaseH-like_sf"/>
</dbReference>
<dbReference type="Pfam" id="PF14372">
    <property type="entry name" value="hAT-like_RNase-H"/>
    <property type="match status" value="1"/>
</dbReference>
<evidence type="ECO:0000313" key="13">
    <source>
        <dbReference type="EMBL" id="CAH9111096.1"/>
    </source>
</evidence>
<dbReference type="SUPFAM" id="SSF53098">
    <property type="entry name" value="Ribonuclease H-like"/>
    <property type="match status" value="1"/>
</dbReference>
<dbReference type="SMART" id="SM00614">
    <property type="entry name" value="ZnF_BED"/>
    <property type="match status" value="1"/>
</dbReference>
<sequence length="697" mass="79608">MEAEGSSIPTTPITDVSLDETPNSSPNPLVDGGDLPVDDVPVEVNVEGEETVDTDVTDAAKLKSLKSKIWQHYERETIGEKLKARCKYCRSLLLGDPKQGTSHLRKHYQRCNKRKTKDIRQQLLQVSNKNKFELSPFSFDRELSRMELARMIILHGYPLKMVEHIGFRNFVNSLNPCFKMVSRNTIKKDCFKIYEIEKKAMMDIIEKNDGRVAVTTDMWTSDFQQKGFMVVTAHYIDNTWRLQSRVIRFMYVPSPHTGEALSEALYGCLLDWNIDNKLSTITVDNCSTNDVLVDLIKGKIPSYSMLLGGNLLHMRCCAHILNLIVKDGLDLIHGAVEKVRDSVSYWKGTPKRWEKFEDTARQLRIPLGKKLTLDCKTRWNSTYTMLDVALEYKDVFSRLKNRDQKYKSLPSENEWSLCKEICSRLKLFYNATGLFSGTLYPTANMFFPTVCEIKLALSQWTVCGIPTVQLMASKMILKFDKYWSDVNGIMGVAAILDPRYKLLMLEYYFGKIYSITFEFEVEKIVDFCRELVKQYEEQEKAHKTDKVGCQTESAVGESICLSDFDLYASQRKRASTRSELDQYLEDDILPRSTDFDVLSWLKSNKSKYPILSQIARDILAIPLSTVASESAFSTSGQLIGPHRSRLKEETIEALMCAQSWILADLKEKGGGSLSSVFYDSDCDIDEGHVSQVSLNCY</sequence>
<keyword evidence="9" id="KW-0539">Nucleus</keyword>
<gene>
    <name evidence="13" type="ORF">CEPIT_LOCUS19400</name>
</gene>
<dbReference type="PROSITE" id="PS50808">
    <property type="entry name" value="ZF_BED"/>
    <property type="match status" value="1"/>
</dbReference>
<evidence type="ECO:0000256" key="2">
    <source>
        <dbReference type="ARBA" id="ARBA00011738"/>
    </source>
</evidence>
<keyword evidence="3" id="KW-0479">Metal-binding</keyword>
<evidence type="ECO:0000256" key="9">
    <source>
        <dbReference type="ARBA" id="ARBA00023242"/>
    </source>
</evidence>
<evidence type="ECO:0000256" key="11">
    <source>
        <dbReference type="SAM" id="MobiDB-lite"/>
    </source>
</evidence>
<keyword evidence="5" id="KW-0862">Zinc</keyword>
<dbReference type="GO" id="GO:0046983">
    <property type="term" value="F:protein dimerization activity"/>
    <property type="evidence" value="ECO:0007669"/>
    <property type="project" value="InterPro"/>
</dbReference>
<name>A0AAV0DXS2_9ASTE</name>
<dbReference type="EMBL" id="CAMAPF010000180">
    <property type="protein sequence ID" value="CAH9111096.1"/>
    <property type="molecule type" value="Genomic_DNA"/>
</dbReference>
<dbReference type="AlphaFoldDB" id="A0AAV0DXS2"/>
<comment type="caution">
    <text evidence="13">The sequence shown here is derived from an EMBL/GenBank/DDBJ whole genome shotgun (WGS) entry which is preliminary data.</text>
</comment>
<evidence type="ECO:0000259" key="12">
    <source>
        <dbReference type="PROSITE" id="PS50808"/>
    </source>
</evidence>
<dbReference type="InterPro" id="IPR003656">
    <property type="entry name" value="Znf_BED"/>
</dbReference>
<reference evidence="13" key="1">
    <citation type="submission" date="2022-07" db="EMBL/GenBank/DDBJ databases">
        <authorList>
            <person name="Macas J."/>
            <person name="Novak P."/>
            <person name="Neumann P."/>
        </authorList>
    </citation>
    <scope>NUCLEOTIDE SEQUENCE</scope>
</reference>
<protein>
    <recommendedName>
        <fullName evidence="12">BED-type domain-containing protein</fullName>
    </recommendedName>
</protein>
<evidence type="ECO:0000256" key="8">
    <source>
        <dbReference type="ARBA" id="ARBA00023163"/>
    </source>
</evidence>
<evidence type="ECO:0000313" key="14">
    <source>
        <dbReference type="Proteomes" id="UP001152523"/>
    </source>
</evidence>
<evidence type="ECO:0000256" key="6">
    <source>
        <dbReference type="ARBA" id="ARBA00023015"/>
    </source>
</evidence>
<dbReference type="InterPro" id="IPR008906">
    <property type="entry name" value="HATC_C_dom"/>
</dbReference>
<dbReference type="PANTHER" id="PTHR46481:SF11">
    <property type="entry name" value="ZINC FINGER BED DOMAIN-CONTAINING PROTEIN RICESLEEPER 2-LIKE"/>
    <property type="match status" value="1"/>
</dbReference>
<dbReference type="Pfam" id="PF05699">
    <property type="entry name" value="Dimer_Tnp_hAT"/>
    <property type="match status" value="1"/>
</dbReference>
<keyword evidence="14" id="KW-1185">Reference proteome</keyword>
<dbReference type="InterPro" id="IPR025525">
    <property type="entry name" value="hAT-like_transposase_RNase-H"/>
</dbReference>
<dbReference type="InterPro" id="IPR036236">
    <property type="entry name" value="Znf_C2H2_sf"/>
</dbReference>
<organism evidence="13 14">
    <name type="scientific">Cuscuta epithymum</name>
    <dbReference type="NCBI Taxonomy" id="186058"/>
    <lineage>
        <taxon>Eukaryota</taxon>
        <taxon>Viridiplantae</taxon>
        <taxon>Streptophyta</taxon>
        <taxon>Embryophyta</taxon>
        <taxon>Tracheophyta</taxon>
        <taxon>Spermatophyta</taxon>
        <taxon>Magnoliopsida</taxon>
        <taxon>eudicotyledons</taxon>
        <taxon>Gunneridae</taxon>
        <taxon>Pentapetalae</taxon>
        <taxon>asterids</taxon>
        <taxon>lamiids</taxon>
        <taxon>Solanales</taxon>
        <taxon>Convolvulaceae</taxon>
        <taxon>Cuscuteae</taxon>
        <taxon>Cuscuta</taxon>
        <taxon>Cuscuta subgen. Cuscuta</taxon>
    </lineage>
</organism>
<dbReference type="PANTHER" id="PTHR46481">
    <property type="entry name" value="ZINC FINGER BED DOMAIN-CONTAINING PROTEIN 4"/>
    <property type="match status" value="1"/>
</dbReference>
<feature type="compositionally biased region" description="Polar residues" evidence="11">
    <location>
        <begin position="7"/>
        <end position="27"/>
    </location>
</feature>